<name>A0A7W9GNN6_9ACTN</name>
<dbReference type="GO" id="GO:0043565">
    <property type="term" value="F:sequence-specific DNA binding"/>
    <property type="evidence" value="ECO:0007669"/>
    <property type="project" value="InterPro"/>
</dbReference>
<feature type="domain" description="HTH asnC-type" evidence="4">
    <location>
        <begin position="26"/>
        <end position="86"/>
    </location>
</feature>
<dbReference type="InterPro" id="IPR019887">
    <property type="entry name" value="Tscrpt_reg_AsnC/Lrp_C"/>
</dbReference>
<keyword evidence="3" id="KW-0804">Transcription</keyword>
<dbReference type="PROSITE" id="PS50956">
    <property type="entry name" value="HTH_ASNC_2"/>
    <property type="match status" value="2"/>
</dbReference>
<dbReference type="InterPro" id="IPR036390">
    <property type="entry name" value="WH_DNA-bd_sf"/>
</dbReference>
<dbReference type="SUPFAM" id="SSF54909">
    <property type="entry name" value="Dimeric alpha+beta barrel"/>
    <property type="match status" value="2"/>
</dbReference>
<keyword evidence="1" id="KW-0805">Transcription regulation</keyword>
<gene>
    <name evidence="5" type="ORF">HD601_001602</name>
</gene>
<dbReference type="RefSeq" id="WP_184820826.1">
    <property type="nucleotide sequence ID" value="NZ_JACHMM010000001.1"/>
</dbReference>
<evidence type="ECO:0000313" key="5">
    <source>
        <dbReference type="EMBL" id="MBB5787027.1"/>
    </source>
</evidence>
<dbReference type="SUPFAM" id="SSF46785">
    <property type="entry name" value="Winged helix' DNA-binding domain"/>
    <property type="match status" value="2"/>
</dbReference>
<reference evidence="5 6" key="1">
    <citation type="submission" date="2020-08" db="EMBL/GenBank/DDBJ databases">
        <title>Sequencing the genomes of 1000 actinobacteria strains.</title>
        <authorList>
            <person name="Klenk H.-P."/>
        </authorList>
    </citation>
    <scope>NUCLEOTIDE SEQUENCE [LARGE SCALE GENOMIC DNA]</scope>
    <source>
        <strain evidence="5 6">DSM 102122</strain>
    </source>
</reference>
<organism evidence="5 6">
    <name type="scientific">Jiangella mangrovi</name>
    <dbReference type="NCBI Taxonomy" id="1524084"/>
    <lineage>
        <taxon>Bacteria</taxon>
        <taxon>Bacillati</taxon>
        <taxon>Actinomycetota</taxon>
        <taxon>Actinomycetes</taxon>
        <taxon>Jiangellales</taxon>
        <taxon>Jiangellaceae</taxon>
        <taxon>Jiangella</taxon>
    </lineage>
</organism>
<proteinExistence type="predicted"/>
<dbReference type="Proteomes" id="UP000542813">
    <property type="component" value="Unassembled WGS sequence"/>
</dbReference>
<dbReference type="SMART" id="SM00344">
    <property type="entry name" value="HTH_ASNC"/>
    <property type="match status" value="2"/>
</dbReference>
<dbReference type="Pfam" id="PF13404">
    <property type="entry name" value="HTH_AsnC-type"/>
    <property type="match status" value="2"/>
</dbReference>
<dbReference type="GO" id="GO:0005829">
    <property type="term" value="C:cytosol"/>
    <property type="evidence" value="ECO:0007669"/>
    <property type="project" value="TreeGrafter"/>
</dbReference>
<accession>A0A7W9GNN6</accession>
<comment type="caution">
    <text evidence="5">The sequence shown here is derived from an EMBL/GenBank/DDBJ whole genome shotgun (WGS) entry which is preliminary data.</text>
</comment>
<evidence type="ECO:0000256" key="2">
    <source>
        <dbReference type="ARBA" id="ARBA00023125"/>
    </source>
</evidence>
<dbReference type="Gene3D" id="1.10.10.10">
    <property type="entry name" value="Winged helix-like DNA-binding domain superfamily/Winged helix DNA-binding domain"/>
    <property type="match status" value="2"/>
</dbReference>
<evidence type="ECO:0000256" key="3">
    <source>
        <dbReference type="ARBA" id="ARBA00023163"/>
    </source>
</evidence>
<dbReference type="EMBL" id="JACHMM010000001">
    <property type="protein sequence ID" value="MBB5787027.1"/>
    <property type="molecule type" value="Genomic_DNA"/>
</dbReference>
<evidence type="ECO:0000256" key="1">
    <source>
        <dbReference type="ARBA" id="ARBA00023015"/>
    </source>
</evidence>
<dbReference type="InterPro" id="IPR011008">
    <property type="entry name" value="Dimeric_a/b-barrel"/>
</dbReference>
<feature type="domain" description="HTH asnC-type" evidence="4">
    <location>
        <begin position="194"/>
        <end position="254"/>
    </location>
</feature>
<evidence type="ECO:0000313" key="6">
    <source>
        <dbReference type="Proteomes" id="UP000542813"/>
    </source>
</evidence>
<keyword evidence="6" id="KW-1185">Reference proteome</keyword>
<keyword evidence="2 5" id="KW-0238">DNA-binding</keyword>
<dbReference type="Gene3D" id="3.30.70.920">
    <property type="match status" value="2"/>
</dbReference>
<dbReference type="InterPro" id="IPR019888">
    <property type="entry name" value="Tscrpt_reg_AsnC-like"/>
</dbReference>
<dbReference type="Pfam" id="PF01037">
    <property type="entry name" value="AsnC_trans_reg"/>
    <property type="match status" value="2"/>
</dbReference>
<dbReference type="GO" id="GO:0043200">
    <property type="term" value="P:response to amino acid"/>
    <property type="evidence" value="ECO:0007669"/>
    <property type="project" value="TreeGrafter"/>
</dbReference>
<sequence>MSDMSQEPPAWLSGRLPSLSAGLSRLDELDRAIIACLQLNGRATWQQVGAVVGASESTVSRRANRLLANRVVCVSAVPDPARCGLGTPVLMQVECAVGATTAVAGVLAVRSDVRFLALLTGSHDLVLEVIVGSRAHLADVLVDQLRSVPGITHTSTETVVRNFKTSYDWSRGLLGDRAALLERPPAPSGGRVSLDATDLQMIQILAADGRTTMSEVAARVGIGEAAARRRLDALTSQGALWFATFADPQAMGFQTEMFLWLGVDFARLEEVAAELARHPEVRYLSATAGYSDLACELVLRDLDDLYRFNTEVLGSLPGIRRVEMGQELQIVKRGFLTSSTVLPDIAPYMPR</sequence>
<dbReference type="InterPro" id="IPR036388">
    <property type="entry name" value="WH-like_DNA-bd_sf"/>
</dbReference>
<dbReference type="PANTHER" id="PTHR30154">
    <property type="entry name" value="LEUCINE-RESPONSIVE REGULATORY PROTEIN"/>
    <property type="match status" value="1"/>
</dbReference>
<dbReference type="PRINTS" id="PR00033">
    <property type="entry name" value="HTHASNC"/>
</dbReference>
<dbReference type="InterPro" id="IPR000485">
    <property type="entry name" value="AsnC-type_HTH_dom"/>
</dbReference>
<evidence type="ECO:0000259" key="4">
    <source>
        <dbReference type="PROSITE" id="PS50956"/>
    </source>
</evidence>
<dbReference type="AlphaFoldDB" id="A0A7W9GNN6"/>
<protein>
    <submittedName>
        <fullName evidence="5">DNA-binding Lrp family transcriptional regulator</fullName>
    </submittedName>
</protein>
<dbReference type="PANTHER" id="PTHR30154:SF34">
    <property type="entry name" value="TRANSCRIPTIONAL REGULATOR AZLB"/>
    <property type="match status" value="1"/>
</dbReference>